<gene>
    <name evidence="1" type="ORF">FD25_GL002440</name>
</gene>
<dbReference type="EMBL" id="AZDV01000005">
    <property type="protein sequence ID" value="KRK95979.1"/>
    <property type="molecule type" value="Genomic_DNA"/>
</dbReference>
<proteinExistence type="predicted"/>
<name>A0A0R1LJ71_9LACO</name>
<evidence type="ECO:0000313" key="2">
    <source>
        <dbReference type="Proteomes" id="UP000051955"/>
    </source>
</evidence>
<dbReference type="RefSeq" id="WP_235807910.1">
    <property type="nucleotide sequence ID" value="NZ_AZDV01000005.1"/>
</dbReference>
<evidence type="ECO:0000313" key="1">
    <source>
        <dbReference type="EMBL" id="KRK95979.1"/>
    </source>
</evidence>
<comment type="caution">
    <text evidence="1">The sequence shown here is derived from an EMBL/GenBank/DDBJ whole genome shotgun (WGS) entry which is preliminary data.</text>
</comment>
<dbReference type="AlphaFoldDB" id="A0A0R1LJ71"/>
<keyword evidence="2" id="KW-1185">Reference proteome</keyword>
<reference evidence="1 2" key="1">
    <citation type="journal article" date="2015" name="Genome Announc.">
        <title>Expanding the biotechnology potential of lactobacilli through comparative genomics of 213 strains and associated genera.</title>
        <authorList>
            <person name="Sun Z."/>
            <person name="Harris H.M."/>
            <person name="McCann A."/>
            <person name="Guo C."/>
            <person name="Argimon S."/>
            <person name="Zhang W."/>
            <person name="Yang X."/>
            <person name="Jeffery I.B."/>
            <person name="Cooney J.C."/>
            <person name="Kagawa T.F."/>
            <person name="Liu W."/>
            <person name="Song Y."/>
            <person name="Salvetti E."/>
            <person name="Wrobel A."/>
            <person name="Rasinkangas P."/>
            <person name="Parkhill J."/>
            <person name="Rea M.C."/>
            <person name="O'Sullivan O."/>
            <person name="Ritari J."/>
            <person name="Douillard F.P."/>
            <person name="Paul Ross R."/>
            <person name="Yang R."/>
            <person name="Briner A.E."/>
            <person name="Felis G.E."/>
            <person name="de Vos W.M."/>
            <person name="Barrangou R."/>
            <person name="Klaenhammer T.R."/>
            <person name="Caufield P.W."/>
            <person name="Cui Y."/>
            <person name="Zhang H."/>
            <person name="O'Toole P.W."/>
        </authorList>
    </citation>
    <scope>NUCLEOTIDE SEQUENCE [LARGE SCALE GENOMIC DNA]</scope>
    <source>
        <strain evidence="1 2">DSM 19394</strain>
    </source>
</reference>
<sequence length="52" mass="5673">MSIHLLIKIKRFLPCFLLKDDAELLDSTVKIARGQAVLDAFQQGIKLSGGGC</sequence>
<dbReference type="STRING" id="1423715.FD25_GL002440"/>
<accession>A0A0R1LJ71</accession>
<dbReference type="Proteomes" id="UP000051955">
    <property type="component" value="Unassembled WGS sequence"/>
</dbReference>
<dbReference type="PATRIC" id="fig|1423715.3.peg.2518"/>
<organism evidence="1 2">
    <name type="scientific">Levilactobacillus acidifarinae DSM 19394 = JCM 15949</name>
    <dbReference type="NCBI Taxonomy" id="1423715"/>
    <lineage>
        <taxon>Bacteria</taxon>
        <taxon>Bacillati</taxon>
        <taxon>Bacillota</taxon>
        <taxon>Bacilli</taxon>
        <taxon>Lactobacillales</taxon>
        <taxon>Lactobacillaceae</taxon>
        <taxon>Levilactobacillus</taxon>
    </lineage>
</organism>
<protein>
    <submittedName>
        <fullName evidence="1">Uncharacterized protein</fullName>
    </submittedName>
</protein>